<dbReference type="KEGG" id="vg:65130770"/>
<proteinExistence type="predicted"/>
<dbReference type="Proteomes" id="UP000593741">
    <property type="component" value="Genome"/>
</dbReference>
<evidence type="ECO:0000313" key="1">
    <source>
        <dbReference type="EMBL" id="QOR56851.1"/>
    </source>
</evidence>
<protein>
    <submittedName>
        <fullName evidence="1">Peptidoglycan-associated protein-like protein</fullName>
    </submittedName>
</protein>
<name>A0A7M1RSF5_9CAUD</name>
<sequence>MNKKSYTIMDFYLFYLSNIERDTVYDVDYKVYRQIVEDYFRFIVEEIMEHGKEFRLPCRLGYLSIVKRLPKNFDNKSLRIDYHESAIQGKTVYFINEHSNYFKYRFLWSKKESLLTNKTRYLFVATRANKRRLAQIIKNREHDYVEIK</sequence>
<reference evidence="1 2" key="1">
    <citation type="submission" date="2020-07" db="EMBL/GenBank/DDBJ databases">
        <title>Taxonomic proposal: Crassvirales, a new order of highly abundant and diverse bacterial viruses.</title>
        <authorList>
            <person name="Shkoporov A.N."/>
            <person name="Stockdale S.R."/>
            <person name="Guerin E."/>
            <person name="Ross R.P."/>
            <person name="Hill C."/>
        </authorList>
    </citation>
    <scope>NUCLEOTIDE SEQUENCE [LARGE SCALE GENOMIC DNA]</scope>
</reference>
<accession>A0A7M1RSF5</accession>
<keyword evidence="2" id="KW-1185">Reference proteome</keyword>
<dbReference type="EMBL" id="MT774397">
    <property type="protein sequence ID" value="QOR56851.1"/>
    <property type="molecule type" value="Genomic_DNA"/>
</dbReference>
<evidence type="ECO:0000313" key="2">
    <source>
        <dbReference type="Proteomes" id="UP000593741"/>
    </source>
</evidence>
<dbReference type="RefSeq" id="YP_010112303.1">
    <property type="nucleotide sequence ID" value="NC_055890.1"/>
</dbReference>
<organism evidence="1 2">
    <name type="scientific">uncultured phage cr56_1</name>
    <dbReference type="NCBI Taxonomy" id="2772081"/>
    <lineage>
        <taxon>Viruses</taxon>
        <taxon>Duplodnaviria</taxon>
        <taxon>Heunggongvirae</taxon>
        <taxon>Uroviricota</taxon>
        <taxon>Caudoviricetes</taxon>
        <taxon>Crassvirales</taxon>
        <taxon>Suoliviridae</taxon>
        <taxon>Loutivirinae</taxon>
        <taxon>Buchavirus</taxon>
        <taxon>Buchavirus faecalis</taxon>
    </lineage>
</organism>
<dbReference type="GeneID" id="65130770"/>